<protein>
    <submittedName>
        <fullName evidence="1">Uncharacterized protein</fullName>
    </submittedName>
</protein>
<dbReference type="EMBL" id="CAVMJV010000009">
    <property type="protein sequence ID" value="CAK5038592.1"/>
    <property type="molecule type" value="Genomic_DNA"/>
</dbReference>
<organism evidence="1 2">
    <name type="scientific">Meloidogyne enterolobii</name>
    <name type="common">Root-knot nematode worm</name>
    <name type="synonym">Meloidogyne mayaguensis</name>
    <dbReference type="NCBI Taxonomy" id="390850"/>
    <lineage>
        <taxon>Eukaryota</taxon>
        <taxon>Metazoa</taxon>
        <taxon>Ecdysozoa</taxon>
        <taxon>Nematoda</taxon>
        <taxon>Chromadorea</taxon>
        <taxon>Rhabditida</taxon>
        <taxon>Tylenchina</taxon>
        <taxon>Tylenchomorpha</taxon>
        <taxon>Tylenchoidea</taxon>
        <taxon>Meloidogynidae</taxon>
        <taxon>Meloidogyninae</taxon>
        <taxon>Meloidogyne</taxon>
    </lineage>
</organism>
<dbReference type="Proteomes" id="UP001497535">
    <property type="component" value="Unassembled WGS sequence"/>
</dbReference>
<keyword evidence="2" id="KW-1185">Reference proteome</keyword>
<evidence type="ECO:0000313" key="2">
    <source>
        <dbReference type="Proteomes" id="UP001497535"/>
    </source>
</evidence>
<accession>A0ACB0Y9T4</accession>
<reference evidence="1" key="1">
    <citation type="submission" date="2023-11" db="EMBL/GenBank/DDBJ databases">
        <authorList>
            <person name="Poullet M."/>
        </authorList>
    </citation>
    <scope>NUCLEOTIDE SEQUENCE</scope>
    <source>
        <strain evidence="1">E1834</strain>
    </source>
</reference>
<gene>
    <name evidence="1" type="ORF">MENTE1834_LOCUS9666</name>
</gene>
<name>A0ACB0Y9T4_MELEN</name>
<sequence length="369" mass="43485">MRTIFFLLLFSLFPTKNESTINKNKNGYSSKEMLKHEINSFLNFFQQKYNSFLEVKEENKIIWDKIIEKNYFLKMCLISENLNLESKIKEIKSDISLFLSDGYHKNIPYINTPIRLKMATLELNELELFDHMMELMRKYLDFDMENNLSEEEKNFNFSRKKWDLPKKFNSLKINSLENKNKKDWDKSDDEEVIKEVVSETKIEGKPVEEEENGILNIEDTEALQASSSGTSNRTHSRSNSKSKGKGIVISSHYLIGALYHLRREMNEFTMKTKTNLWASQSPESFEKFKINIEKDLEEIKIIKENTLINIEREGKVEGIIKEFMNIKKIHSFKEIIESRDDQNYLIKIIDAIVPEINSCKDDILVLNLQ</sequence>
<proteinExistence type="predicted"/>
<comment type="caution">
    <text evidence="1">The sequence shown here is derived from an EMBL/GenBank/DDBJ whole genome shotgun (WGS) entry which is preliminary data.</text>
</comment>
<evidence type="ECO:0000313" key="1">
    <source>
        <dbReference type="EMBL" id="CAK5038592.1"/>
    </source>
</evidence>